<feature type="domain" description="Mur ligase C-terminal" evidence="4">
    <location>
        <begin position="271"/>
        <end position="395"/>
    </location>
</feature>
<dbReference type="InterPro" id="IPR036565">
    <property type="entry name" value="Mur-like_cat_sf"/>
</dbReference>
<dbReference type="InterPro" id="IPR004101">
    <property type="entry name" value="Mur_ligase_C"/>
</dbReference>
<keyword evidence="2" id="KW-0547">Nucleotide-binding</keyword>
<feature type="domain" description="Mur ligase central" evidence="5">
    <location>
        <begin position="31"/>
        <end position="72"/>
    </location>
</feature>
<name>A0A1G1ZPS5_9BACT</name>
<dbReference type="SUPFAM" id="SSF53244">
    <property type="entry name" value="MurD-like peptide ligases, peptide-binding domain"/>
    <property type="match status" value="1"/>
</dbReference>
<dbReference type="InterPro" id="IPR036615">
    <property type="entry name" value="Mur_ligase_C_dom_sf"/>
</dbReference>
<evidence type="ECO:0000313" key="6">
    <source>
        <dbReference type="EMBL" id="OGY66439.1"/>
    </source>
</evidence>
<reference evidence="6 7" key="1">
    <citation type="journal article" date="2016" name="Nat. Commun.">
        <title>Thousands of microbial genomes shed light on interconnected biogeochemical processes in an aquifer system.</title>
        <authorList>
            <person name="Anantharaman K."/>
            <person name="Brown C.T."/>
            <person name="Hug L.A."/>
            <person name="Sharon I."/>
            <person name="Castelle C.J."/>
            <person name="Probst A.J."/>
            <person name="Thomas B.C."/>
            <person name="Singh A."/>
            <person name="Wilkins M.J."/>
            <person name="Karaoz U."/>
            <person name="Brodie E.L."/>
            <person name="Williams K.H."/>
            <person name="Hubbard S.S."/>
            <person name="Banfield J.F."/>
        </authorList>
    </citation>
    <scope>NUCLEOTIDE SEQUENCE [LARGE SCALE GENOMIC DNA]</scope>
</reference>
<keyword evidence="1" id="KW-0436">Ligase</keyword>
<dbReference type="Gene3D" id="3.90.190.20">
    <property type="entry name" value="Mur ligase, C-terminal domain"/>
    <property type="match status" value="1"/>
</dbReference>
<gene>
    <name evidence="6" type="ORF">A3A04_00455</name>
</gene>
<dbReference type="STRING" id="1798406.A3A04_00455"/>
<dbReference type="PANTHER" id="PTHR43024:SF1">
    <property type="entry name" value="UDP-N-ACETYLMURAMOYL-TRIPEPTIDE--D-ALANYL-D-ALANINE LIGASE"/>
    <property type="match status" value="1"/>
</dbReference>
<dbReference type="Gene3D" id="3.40.1190.10">
    <property type="entry name" value="Mur-like, catalytic domain"/>
    <property type="match status" value="1"/>
</dbReference>
<dbReference type="PANTHER" id="PTHR43024">
    <property type="entry name" value="UDP-N-ACETYLMURAMOYL-TRIPEPTIDE--D-ALANYL-D-ALANINE LIGASE"/>
    <property type="match status" value="1"/>
</dbReference>
<dbReference type="GO" id="GO:0005524">
    <property type="term" value="F:ATP binding"/>
    <property type="evidence" value="ECO:0007669"/>
    <property type="project" value="UniProtKB-KW"/>
</dbReference>
<evidence type="ECO:0000256" key="2">
    <source>
        <dbReference type="ARBA" id="ARBA00022741"/>
    </source>
</evidence>
<dbReference type="GO" id="GO:0016881">
    <property type="term" value="F:acid-amino acid ligase activity"/>
    <property type="evidence" value="ECO:0007669"/>
    <property type="project" value="InterPro"/>
</dbReference>
<dbReference type="Pfam" id="PF08245">
    <property type="entry name" value="Mur_ligase_M"/>
    <property type="match status" value="2"/>
</dbReference>
<dbReference type="EMBL" id="MHJI01000005">
    <property type="protein sequence ID" value="OGY66439.1"/>
    <property type="molecule type" value="Genomic_DNA"/>
</dbReference>
<evidence type="ECO:0008006" key="8">
    <source>
        <dbReference type="Google" id="ProtNLM"/>
    </source>
</evidence>
<feature type="domain" description="Mur ligase central" evidence="5">
    <location>
        <begin position="102"/>
        <end position="205"/>
    </location>
</feature>
<proteinExistence type="predicted"/>
<dbReference type="InterPro" id="IPR013221">
    <property type="entry name" value="Mur_ligase_cen"/>
</dbReference>
<evidence type="ECO:0000259" key="5">
    <source>
        <dbReference type="Pfam" id="PF08245"/>
    </source>
</evidence>
<evidence type="ECO:0000313" key="7">
    <source>
        <dbReference type="Proteomes" id="UP000178517"/>
    </source>
</evidence>
<keyword evidence="3" id="KW-0067">ATP-binding</keyword>
<organism evidence="6 7">
    <name type="scientific">Candidatus Harrisonbacteria bacterium RIFCSPLOWO2_01_FULL_40_28</name>
    <dbReference type="NCBI Taxonomy" id="1798406"/>
    <lineage>
        <taxon>Bacteria</taxon>
        <taxon>Candidatus Harrisoniibacteriota</taxon>
    </lineage>
</organism>
<protein>
    <recommendedName>
        <fullName evidence="8">UDP-N-acetylmuramoyl-tripeptide--D-alanyl-D-alanine ligase</fullName>
    </recommendedName>
</protein>
<dbReference type="AlphaFoldDB" id="A0A1G1ZPS5"/>
<evidence type="ECO:0000256" key="1">
    <source>
        <dbReference type="ARBA" id="ARBA00022598"/>
    </source>
</evidence>
<evidence type="ECO:0000259" key="4">
    <source>
        <dbReference type="Pfam" id="PF02875"/>
    </source>
</evidence>
<comment type="caution">
    <text evidence="6">The sequence shown here is derived from an EMBL/GenBank/DDBJ whole genome shotgun (WGS) entry which is preliminary data.</text>
</comment>
<dbReference type="Proteomes" id="UP000178517">
    <property type="component" value="Unassembled WGS sequence"/>
</dbReference>
<evidence type="ECO:0000256" key="3">
    <source>
        <dbReference type="ARBA" id="ARBA00022840"/>
    </source>
</evidence>
<dbReference type="InterPro" id="IPR051046">
    <property type="entry name" value="MurCDEF_CellWall_CoF430Synth"/>
</dbReference>
<dbReference type="SUPFAM" id="SSF53623">
    <property type="entry name" value="MurD-like peptide ligases, catalytic domain"/>
    <property type="match status" value="1"/>
</dbReference>
<sequence>MKKFLLDIIKSLIRRLAQKTIQKYDPGIIAITGSVGKTSTKMAIYSVLQGVRKVRVAHGNFNNEIGVPLTILGDWNESGGAWFWCKVIISSLWKLIIPSEYPEILILEYAIDRPGDMKYLLDIAKPQIGIITAIGDVPVHVEYFLNKDALVREKSRLIEYIPVHGFAILNADDSVVMNMKEHTRAHIMTFGFSEKSEVRITNFEHRYIDGKPVGVLFKLNYGGSFVPVRIDGIFSKAQIYACGAATAIGLMFGLNLVRIAENLQDYKAIRGRMNVVKGIKDTIILDDSYNAAPLAMWNAIQTLGEIKAKRRVAILGDMLEIGKYSLEVHEAIGERIAEYADYLITVGPRARFIGDSAIRHGLSEKKVVGFERAENAIEPVVDLIRKDDVILIKGSHSIGLERVVERISEVYNKTI</sequence>
<dbReference type="Pfam" id="PF02875">
    <property type="entry name" value="Mur_ligase_C"/>
    <property type="match status" value="1"/>
</dbReference>
<accession>A0A1G1ZPS5</accession>